<evidence type="ECO:0000256" key="1">
    <source>
        <dbReference type="ARBA" id="ARBA00004123"/>
    </source>
</evidence>
<dbReference type="PANTHER" id="PTHR19818:SF139">
    <property type="entry name" value="PAIR-RULE PROTEIN ODD-PAIRED"/>
    <property type="match status" value="1"/>
</dbReference>
<keyword evidence="2" id="KW-0479">Metal-binding</keyword>
<organism evidence="9 10">
    <name type="scientific">Pichia membranifaciens</name>
    <dbReference type="NCBI Taxonomy" id="4926"/>
    <lineage>
        <taxon>Eukaryota</taxon>
        <taxon>Fungi</taxon>
        <taxon>Dikarya</taxon>
        <taxon>Ascomycota</taxon>
        <taxon>Saccharomycotina</taxon>
        <taxon>Pichiomycetes</taxon>
        <taxon>Pichiales</taxon>
        <taxon>Pichiaceae</taxon>
        <taxon>Pichia</taxon>
    </lineage>
</organism>
<dbReference type="GO" id="GO:0000978">
    <property type="term" value="F:RNA polymerase II cis-regulatory region sequence-specific DNA binding"/>
    <property type="evidence" value="ECO:0007669"/>
    <property type="project" value="TreeGrafter"/>
</dbReference>
<feature type="domain" description="C2H2-type" evidence="8">
    <location>
        <begin position="437"/>
        <end position="464"/>
    </location>
</feature>
<dbReference type="Gene3D" id="3.30.160.60">
    <property type="entry name" value="Classic Zinc Finger"/>
    <property type="match status" value="4"/>
</dbReference>
<dbReference type="Pfam" id="PF00096">
    <property type="entry name" value="zf-C2H2"/>
    <property type="match status" value="1"/>
</dbReference>
<dbReference type="OrthoDB" id="3437960at2759"/>
<reference evidence="9 10" key="1">
    <citation type="submission" date="2016-08" db="EMBL/GenBank/DDBJ databases">
        <title>Whole genome shotgun sequence of Pichia membranifaciens KS47-1.</title>
        <authorList>
            <person name="Konishi M."/>
            <person name="Ishida M."/>
            <person name="Arakawa T."/>
            <person name="Kato Y."/>
            <person name="Horiuchi J."/>
        </authorList>
    </citation>
    <scope>NUCLEOTIDE SEQUENCE [LARGE SCALE GENOMIC DNA]</scope>
    <source>
        <strain evidence="9 10">KS47-1</strain>
    </source>
</reference>
<evidence type="ECO:0000256" key="6">
    <source>
        <dbReference type="ARBA" id="ARBA00023242"/>
    </source>
</evidence>
<evidence type="ECO:0000256" key="2">
    <source>
        <dbReference type="ARBA" id="ARBA00022723"/>
    </source>
</evidence>
<dbReference type="InterPro" id="IPR036236">
    <property type="entry name" value="Znf_C2H2_sf"/>
</dbReference>
<evidence type="ECO:0000256" key="5">
    <source>
        <dbReference type="ARBA" id="ARBA00022833"/>
    </source>
</evidence>
<keyword evidence="5" id="KW-0862">Zinc</keyword>
<dbReference type="InterPro" id="IPR050329">
    <property type="entry name" value="GLI_C2H2-zinc-finger"/>
</dbReference>
<protein>
    <recommendedName>
        <fullName evidence="8">C2H2-type domain-containing protein</fullName>
    </recommendedName>
</protein>
<name>A0A1Q2YJP8_9ASCO</name>
<dbReference type="GO" id="GO:0005634">
    <property type="term" value="C:nucleus"/>
    <property type="evidence" value="ECO:0007669"/>
    <property type="project" value="UniProtKB-SubCell"/>
</dbReference>
<dbReference type="Pfam" id="PF13465">
    <property type="entry name" value="zf-H2C2_2"/>
    <property type="match status" value="1"/>
</dbReference>
<dbReference type="AlphaFoldDB" id="A0A1Q2YJP8"/>
<accession>A0A1Q2YJP8</accession>
<dbReference type="InterPro" id="IPR013087">
    <property type="entry name" value="Znf_C2H2_type"/>
</dbReference>
<sequence length="548" mass="63552">MISPPISSIKSENYSKPLPITNNNVSSIRDSLKATTKIQNKHHHHLLHLHHHNPDDSSRSHTHDIIFHHHNAAGCSHNNHINHHHHLHFEDEINGQKIKHDFILPDCEAGNEKHSYNDSPDTPPSLNLDPNDSNAFCTDFLTSSICNLDYIFDDPEMKLEKLPTQYSHPDKCHKHNNIKLASQKKCHESLDGACHGNSALKAHQKNHHHHLQHHYHRNNDFSHEEHFHSNKHVGHTSSGSIELKPEVKMEEIPGSEFDRKLIKNDPLICKWDECNTQIDSDDLDTHLFKNHLQFLPLSPGCYGDDIDDKRVNDIKQSNMQLRCGWDHCDFTTIDIDKFLEHVPEHTEMLKSTNTLDDSEEDIDVHVCHWVNPETNSECGQHFDLTEDLTNHIITTHIKSGRSSYTCHWKDCCRGEKPFSQRQKIIRHLNTHTKHKPFECEICHKKFSLDLMLKQHMRIHTGEKPYKCDLCGKTFKTSSSLTIHLRIHSGAKPMVCKICGKGFNESSNLNKHMKIHFRKYRCELCLKSFDSETKFKRHQLVCRKKSSSN</sequence>
<keyword evidence="3" id="KW-0677">Repeat</keyword>
<comment type="caution">
    <text evidence="9">The sequence shown here is derived from an EMBL/GenBank/DDBJ whole genome shotgun (WGS) entry which is preliminary data.</text>
</comment>
<dbReference type="EMBL" id="BDGI01000137">
    <property type="protein sequence ID" value="GAV29767.1"/>
    <property type="molecule type" value="Genomic_DNA"/>
</dbReference>
<dbReference type="GO" id="GO:0000981">
    <property type="term" value="F:DNA-binding transcription factor activity, RNA polymerase II-specific"/>
    <property type="evidence" value="ECO:0007669"/>
    <property type="project" value="TreeGrafter"/>
</dbReference>
<evidence type="ECO:0000313" key="9">
    <source>
        <dbReference type="EMBL" id="GAV29767.1"/>
    </source>
</evidence>
<dbReference type="GO" id="GO:0045944">
    <property type="term" value="P:positive regulation of transcription by RNA polymerase II"/>
    <property type="evidence" value="ECO:0007669"/>
    <property type="project" value="UniProtKB-ARBA"/>
</dbReference>
<dbReference type="FunFam" id="3.30.160.60:FF:001498">
    <property type="entry name" value="Zinc finger protein 404"/>
    <property type="match status" value="1"/>
</dbReference>
<evidence type="ECO:0000256" key="4">
    <source>
        <dbReference type="ARBA" id="ARBA00022771"/>
    </source>
</evidence>
<proteinExistence type="predicted"/>
<dbReference type="PANTHER" id="PTHR19818">
    <property type="entry name" value="ZINC FINGER PROTEIN ZIC AND GLI"/>
    <property type="match status" value="1"/>
</dbReference>
<dbReference type="PROSITE" id="PS00028">
    <property type="entry name" value="ZINC_FINGER_C2H2_1"/>
    <property type="match status" value="3"/>
</dbReference>
<feature type="domain" description="C2H2-type" evidence="8">
    <location>
        <begin position="465"/>
        <end position="492"/>
    </location>
</feature>
<feature type="domain" description="C2H2-type" evidence="8">
    <location>
        <begin position="519"/>
        <end position="538"/>
    </location>
</feature>
<evidence type="ECO:0000259" key="8">
    <source>
        <dbReference type="PROSITE" id="PS50157"/>
    </source>
</evidence>
<dbReference type="SUPFAM" id="SSF57667">
    <property type="entry name" value="beta-beta-alpha zinc fingers"/>
    <property type="match status" value="3"/>
</dbReference>
<dbReference type="PROSITE" id="PS50157">
    <property type="entry name" value="ZINC_FINGER_C2H2_2"/>
    <property type="match status" value="5"/>
</dbReference>
<feature type="domain" description="C2H2-type" evidence="8">
    <location>
        <begin position="404"/>
        <end position="436"/>
    </location>
</feature>
<dbReference type="Proteomes" id="UP000186136">
    <property type="component" value="Unassembled WGS sequence"/>
</dbReference>
<dbReference type="FunFam" id="3.30.160.60:FF:000690">
    <property type="entry name" value="Zinc finger protein 354C"/>
    <property type="match status" value="2"/>
</dbReference>
<evidence type="ECO:0000256" key="7">
    <source>
        <dbReference type="PROSITE-ProRule" id="PRU00042"/>
    </source>
</evidence>
<evidence type="ECO:0000256" key="3">
    <source>
        <dbReference type="ARBA" id="ARBA00022737"/>
    </source>
</evidence>
<comment type="subcellular location">
    <subcellularLocation>
        <location evidence="1">Nucleus</location>
    </subcellularLocation>
</comment>
<feature type="domain" description="C2H2-type" evidence="8">
    <location>
        <begin position="493"/>
        <end position="520"/>
    </location>
</feature>
<keyword evidence="10" id="KW-1185">Reference proteome</keyword>
<gene>
    <name evidence="9" type="ORF">PMKS-003269</name>
</gene>
<dbReference type="GO" id="GO:0008270">
    <property type="term" value="F:zinc ion binding"/>
    <property type="evidence" value="ECO:0007669"/>
    <property type="project" value="UniProtKB-KW"/>
</dbReference>
<keyword evidence="4 7" id="KW-0863">Zinc-finger</keyword>
<evidence type="ECO:0000313" key="10">
    <source>
        <dbReference type="Proteomes" id="UP000186136"/>
    </source>
</evidence>
<keyword evidence="6" id="KW-0539">Nucleus</keyword>
<dbReference type="SMART" id="SM00355">
    <property type="entry name" value="ZnF_C2H2"/>
    <property type="match status" value="8"/>
</dbReference>